<feature type="transmembrane region" description="Helical" evidence="17">
    <location>
        <begin position="853"/>
        <end position="875"/>
    </location>
</feature>
<comment type="function">
    <text evidence="15">Catalyzes the final step in the synthesis of long-chain linear esters (waxes).</text>
</comment>
<keyword evidence="13" id="KW-0012">Acyltransferase</keyword>
<evidence type="ECO:0000256" key="3">
    <source>
        <dbReference type="ARBA" id="ARBA00008328"/>
    </source>
</evidence>
<comment type="subcellular location">
    <subcellularLocation>
        <location evidence="1">Membrane</location>
        <topology evidence="1">Multi-pass membrane protein</topology>
    </subcellularLocation>
</comment>
<evidence type="ECO:0000256" key="7">
    <source>
        <dbReference type="ARBA" id="ARBA00022692"/>
    </source>
</evidence>
<evidence type="ECO:0000313" key="19">
    <source>
        <dbReference type="EMBL" id="KAH0932181.1"/>
    </source>
</evidence>
<dbReference type="Pfam" id="PF13813">
    <property type="entry name" value="MBOAT_2"/>
    <property type="match status" value="5"/>
</dbReference>
<keyword evidence="4" id="KW-0813">Transport</keyword>
<comment type="similarity">
    <text evidence="2">Belongs to the wax synthase family.</text>
</comment>
<feature type="transmembrane region" description="Helical" evidence="17">
    <location>
        <begin position="42"/>
        <end position="64"/>
    </location>
</feature>
<feature type="transmembrane region" description="Helical" evidence="17">
    <location>
        <begin position="442"/>
        <end position="464"/>
    </location>
</feature>
<feature type="transmembrane region" description="Helical" evidence="17">
    <location>
        <begin position="965"/>
        <end position="990"/>
    </location>
</feature>
<dbReference type="EC" id="2.3.1.75" evidence="14"/>
<feature type="transmembrane region" description="Helical" evidence="17">
    <location>
        <begin position="1332"/>
        <end position="1350"/>
    </location>
</feature>
<feature type="transmembrane region" description="Helical" evidence="17">
    <location>
        <begin position="1002"/>
        <end position="1030"/>
    </location>
</feature>
<evidence type="ECO:0000256" key="1">
    <source>
        <dbReference type="ARBA" id="ARBA00004141"/>
    </source>
</evidence>
<feature type="transmembrane region" description="Helical" evidence="17">
    <location>
        <begin position="1558"/>
        <end position="1581"/>
    </location>
</feature>
<reference evidence="19 20" key="1">
    <citation type="submission" date="2021-05" db="EMBL/GenBank/DDBJ databases">
        <title>Genome Assembly of Synthetic Allotetraploid Brassica napus Reveals Homoeologous Exchanges between Subgenomes.</title>
        <authorList>
            <person name="Davis J.T."/>
        </authorList>
    </citation>
    <scope>NUCLEOTIDE SEQUENCE [LARGE SCALE GENOMIC DNA]</scope>
    <source>
        <strain evidence="20">cv. Da-Ae</strain>
        <tissue evidence="19">Seedling</tissue>
    </source>
</reference>
<dbReference type="EMBL" id="JAGKQM010000003">
    <property type="protein sequence ID" value="KAH0932181.1"/>
    <property type="molecule type" value="Genomic_DNA"/>
</dbReference>
<feature type="transmembrane region" description="Helical" evidence="17">
    <location>
        <begin position="749"/>
        <end position="766"/>
    </location>
</feature>
<feature type="domain" description="Wax synthase" evidence="18">
    <location>
        <begin position="1142"/>
        <end position="1228"/>
    </location>
</feature>
<dbReference type="InterPro" id="IPR008389">
    <property type="entry name" value="ATPase_V0-cplx_e1/e2_su"/>
</dbReference>
<evidence type="ECO:0000256" key="15">
    <source>
        <dbReference type="ARBA" id="ARBA00037275"/>
    </source>
</evidence>
<feature type="transmembrane region" description="Helical" evidence="17">
    <location>
        <begin position="524"/>
        <end position="545"/>
    </location>
</feature>
<dbReference type="InterPro" id="IPR032805">
    <property type="entry name" value="Wax_synthase_dom"/>
</dbReference>
<evidence type="ECO:0000256" key="16">
    <source>
        <dbReference type="ARBA" id="ARBA00047604"/>
    </source>
</evidence>
<evidence type="ECO:0000256" key="12">
    <source>
        <dbReference type="ARBA" id="ARBA00023136"/>
    </source>
</evidence>
<comment type="similarity">
    <text evidence="3">Belongs to the V-ATPase e1/e2 subunit family.</text>
</comment>
<evidence type="ECO:0000256" key="10">
    <source>
        <dbReference type="ARBA" id="ARBA00023065"/>
    </source>
</evidence>
<protein>
    <recommendedName>
        <fullName evidence="14">long-chain-alcohol O-fatty-acyltransferase</fullName>
        <ecNumber evidence="14">2.3.1.75</ecNumber>
    </recommendedName>
</protein>
<evidence type="ECO:0000256" key="8">
    <source>
        <dbReference type="ARBA" id="ARBA00022781"/>
    </source>
</evidence>
<evidence type="ECO:0000256" key="6">
    <source>
        <dbReference type="ARBA" id="ARBA00022679"/>
    </source>
</evidence>
<feature type="transmembrane region" description="Helical" evidence="17">
    <location>
        <begin position="1526"/>
        <end position="1551"/>
    </location>
</feature>
<dbReference type="PANTHER" id="PTHR31595">
    <property type="entry name" value="LONG-CHAIN-ALCOHOL O-FATTY-ACYLTRANSFERASE 3-RELATED"/>
    <property type="match status" value="1"/>
</dbReference>
<keyword evidence="5" id="KW-0444">Lipid biosynthesis</keyword>
<feature type="transmembrane region" description="Helical" evidence="17">
    <location>
        <begin position="637"/>
        <end position="656"/>
    </location>
</feature>
<feature type="transmembrane region" description="Helical" evidence="17">
    <location>
        <begin position="1079"/>
        <end position="1098"/>
    </location>
</feature>
<dbReference type="Pfam" id="PF05493">
    <property type="entry name" value="ATP_synt_H"/>
    <property type="match status" value="1"/>
</dbReference>
<feature type="transmembrane region" description="Helical" evidence="17">
    <location>
        <begin position="411"/>
        <end position="430"/>
    </location>
</feature>
<feature type="transmembrane region" description="Helical" evidence="17">
    <location>
        <begin position="1460"/>
        <end position="1484"/>
    </location>
</feature>
<evidence type="ECO:0000256" key="17">
    <source>
        <dbReference type="SAM" id="Phobius"/>
    </source>
</evidence>
<feature type="transmembrane region" description="Helical" evidence="17">
    <location>
        <begin position="1404"/>
        <end position="1425"/>
    </location>
</feature>
<feature type="transmembrane region" description="Helical" evidence="17">
    <location>
        <begin position="1223"/>
        <end position="1242"/>
    </location>
</feature>
<evidence type="ECO:0000313" key="20">
    <source>
        <dbReference type="Proteomes" id="UP000824890"/>
    </source>
</evidence>
<evidence type="ECO:0000259" key="18">
    <source>
        <dbReference type="Pfam" id="PF13813"/>
    </source>
</evidence>
<evidence type="ECO:0000256" key="11">
    <source>
        <dbReference type="ARBA" id="ARBA00023098"/>
    </source>
</evidence>
<feature type="transmembrane region" description="Helical" evidence="17">
    <location>
        <begin position="583"/>
        <end position="604"/>
    </location>
</feature>
<feature type="transmembrane region" description="Helical" evidence="17">
    <location>
        <begin position="330"/>
        <end position="348"/>
    </location>
</feature>
<keyword evidence="12 17" id="KW-0472">Membrane</keyword>
<keyword evidence="8" id="KW-0375">Hydrogen ion transport</keyword>
<feature type="transmembrane region" description="Helical" evidence="17">
    <location>
        <begin position="305"/>
        <end position="323"/>
    </location>
</feature>
<evidence type="ECO:0000256" key="9">
    <source>
        <dbReference type="ARBA" id="ARBA00022989"/>
    </source>
</evidence>
<keyword evidence="7 17" id="KW-0812">Transmembrane</keyword>
<accession>A0ABQ8DUQ7</accession>
<keyword evidence="10" id="KW-0406">Ion transport</keyword>
<feature type="domain" description="Wax synthase" evidence="18">
    <location>
        <begin position="158"/>
        <end position="217"/>
    </location>
</feature>
<evidence type="ECO:0000256" key="2">
    <source>
        <dbReference type="ARBA" id="ARBA00007282"/>
    </source>
</evidence>
<evidence type="ECO:0000256" key="13">
    <source>
        <dbReference type="ARBA" id="ARBA00023315"/>
    </source>
</evidence>
<keyword evidence="11" id="KW-0443">Lipid metabolism</keyword>
<feature type="transmembrane region" description="Helical" evidence="17">
    <location>
        <begin position="354"/>
        <end position="373"/>
    </location>
</feature>
<comment type="catalytic activity">
    <reaction evidence="16">
        <text>a long chain fatty alcohol + a fatty acyl-CoA = a long-chain alcohol wax ester + CoA</text>
        <dbReference type="Rhea" id="RHEA:38443"/>
        <dbReference type="ChEBI" id="CHEBI:17135"/>
        <dbReference type="ChEBI" id="CHEBI:57287"/>
        <dbReference type="ChEBI" id="CHEBI:77636"/>
        <dbReference type="ChEBI" id="CHEBI:235323"/>
        <dbReference type="EC" id="2.3.1.75"/>
    </reaction>
</comment>
<keyword evidence="9 17" id="KW-1133">Transmembrane helix</keyword>
<name>A0ABQ8DUQ7_BRANA</name>
<comment type="caution">
    <text evidence="19">The sequence shown here is derived from an EMBL/GenBank/DDBJ whole genome shotgun (WGS) entry which is preliminary data.</text>
</comment>
<keyword evidence="20" id="KW-1185">Reference proteome</keyword>
<evidence type="ECO:0000256" key="14">
    <source>
        <dbReference type="ARBA" id="ARBA00024388"/>
    </source>
</evidence>
<sequence length="1595" mass="183003">MRDDSSFKTNSLRLFQIPVLRSPFTFRCSVSPHAFMVQSQDVLVGIMASFIVSGLMYELIYFAANLGGHLFTCLSCTVLRTPHIDSDNIRWRPPHRPVSGLAFGNVTGVHVHVRAISELILPRLAFLSIFTIHVYIELEFILVLVGALLSTLLGCEIEPVFNEPYLATSFQDFWSRRWNRMVPSVLRPTVHIPVQRFTARLIGQNASFYAGMLATFISPTWEVTCFFLLHGVVTCLEIAVKRMRLCPSPHRVVSRLVVVAFMFVTSVWLFAPQLLRYDVHKRLISECLFVIDVVKENMEEDLKNFIKVWVSAIISISYCYYLSTRFKSGVFRLLFILPVCVQFLFLPLCFSSLHFTGFTVFSLTWLANFKLILFSFNKGPLYPTPPNIYQFICFTCFPIKLQQNPKPRIHLPKWVFAIRVAIFGVLLYMYDYKKDMSSNVLLVLYSLHIYLEFEILLAPLKLLLSMLLGCDLEPQFNEPYLATSLQDFWGRRWNLMVPAILRPAVYVPVRRITERNMKSEHAKFLGVFATFLVSGAVHELIFFYFTRESPTGEVTLYFILHGVCTAAEVAAKRTGLLKRWKMSVMVSRLLTVGFVVVTGGWLFFPPLIRSGMIERLSNEVFLSTDFTKQKMEEDLKSFIKVWVYGIISISYCYYIATRIRSGVPRLLSIFPVLVLFLVIPLSFSSAHLSLYTTFSLTFLANFKLILFSFDKGPLIPLPTTLGRFFCFTCFPIKAQENPNSQNHFPKRDVAVKVAIVGVLLHLYGYRNNLSPTLLLALYFVQLYLEIDIVASFFKIAVVIFLGCDLEPQSNKPYLATSLQDFWGRRWNLMVPAILRAAVYAPMRQVSERRMSSGWGLFPGVLAAFIVSGLYHELLFYYLTREMPTWEVTWYFVLQGVCTAAEIALKKKTTVTQRWQLTPAVSRLLTVGFVFVTGVRLFAPQLVRSGVLERYKYEEVLFVDFIKQKFITLLGIFLTSVKSFNAISSVAYCYFLSTRIKAGVFRLLSVLPVCAMFFVLPLFISSSTFCLYTTFFLSVANFKLILFSFDQGPLFPLPPNLAHFIAFTCLPIKHQQNPKTLTHFPKWFFIIKVVMYIVVLHIYHHYKQYLPLILLLGFYPLNLYLEHEMILTPLKYIVTVTLGLDLQPQFNEPYLATSLQDFWGRRWNLTISDLLRSSVYSPVRKICQYFVNSEWSTIMGVLATFLASGVSHEVLYVYLTRETPTGEVTWFFVLHGVCTVIEVLVKKKTFVGRWSVRPIVSRLLTVGFVCLTSGWLFFPQLIRSNGYQKPGITLILFCFDQGPLYPLPSNLFKFVCYTCFPVKLEQNPKSQNRFPKWLFAVKVALFVFVTITLGCEVEPQFNEPYLATSLQDFWGRRWNLMVSSILRIGVYHPVRRVCGYLMSSDYAKLVGVFATFLVSGLGHEVVFFFLTRELPTWEITLFFVLHGVCTATEMAIKRTEFARRWVVRPAVSRLLTVGFVVVTSGWLFFPQLTRSDVMERRATYSHEEEDTIVFVLAAQLLLHASHNFSKMGFIVGTLIFVAVGIIASLCVIICFNRGPSTNLLHLTLIITATVCCWMMWAIVYLAQMKPMIVPILSEGE</sequence>
<feature type="transmembrane region" description="Helical" evidence="17">
    <location>
        <begin position="778"/>
        <end position="801"/>
    </location>
</feature>
<dbReference type="InterPro" id="IPR044851">
    <property type="entry name" value="Wax_synthase"/>
</dbReference>
<dbReference type="PANTHER" id="PTHR31595:SF41">
    <property type="entry name" value="LONG-CHAIN-ALCOHOL O-FATTY-ACYLTRANSFERASE 10-RELATED"/>
    <property type="match status" value="1"/>
</dbReference>
<feature type="transmembrane region" description="Helical" evidence="17">
    <location>
        <begin position="1254"/>
        <end position="1273"/>
    </location>
</feature>
<gene>
    <name evidence="19" type="ORF">HID58_009298</name>
</gene>
<feature type="domain" description="Wax synthase" evidence="18">
    <location>
        <begin position="473"/>
        <end position="559"/>
    </location>
</feature>
<evidence type="ECO:0000256" key="5">
    <source>
        <dbReference type="ARBA" id="ARBA00022516"/>
    </source>
</evidence>
<feature type="domain" description="Wax synthase" evidence="18">
    <location>
        <begin position="1353"/>
        <end position="1440"/>
    </location>
</feature>
<proteinExistence type="inferred from homology"/>
<feature type="transmembrane region" description="Helical" evidence="17">
    <location>
        <begin position="221"/>
        <end position="240"/>
    </location>
</feature>
<evidence type="ECO:0000256" key="4">
    <source>
        <dbReference type="ARBA" id="ARBA00022448"/>
    </source>
</evidence>
<feature type="domain" description="Wax synthase" evidence="18">
    <location>
        <begin position="806"/>
        <end position="892"/>
    </location>
</feature>
<feature type="transmembrane region" description="Helical" evidence="17">
    <location>
        <begin position="124"/>
        <end position="149"/>
    </location>
</feature>
<keyword evidence="6" id="KW-0808">Transferase</keyword>
<feature type="transmembrane region" description="Helical" evidence="17">
    <location>
        <begin position="252"/>
        <end position="271"/>
    </location>
</feature>
<organism evidence="19 20">
    <name type="scientific">Brassica napus</name>
    <name type="common">Rape</name>
    <dbReference type="NCBI Taxonomy" id="3708"/>
    <lineage>
        <taxon>Eukaryota</taxon>
        <taxon>Viridiplantae</taxon>
        <taxon>Streptophyta</taxon>
        <taxon>Embryophyta</taxon>
        <taxon>Tracheophyta</taxon>
        <taxon>Spermatophyta</taxon>
        <taxon>Magnoliopsida</taxon>
        <taxon>eudicotyledons</taxon>
        <taxon>Gunneridae</taxon>
        <taxon>Pentapetalae</taxon>
        <taxon>rosids</taxon>
        <taxon>malvids</taxon>
        <taxon>Brassicales</taxon>
        <taxon>Brassicaceae</taxon>
        <taxon>Brassiceae</taxon>
        <taxon>Brassica</taxon>
    </lineage>
</organism>
<feature type="transmembrane region" description="Helical" evidence="17">
    <location>
        <begin position="1181"/>
        <end position="1203"/>
    </location>
</feature>
<dbReference type="Proteomes" id="UP000824890">
    <property type="component" value="Unassembled WGS sequence"/>
</dbReference>
<feature type="transmembrane region" description="Helical" evidence="17">
    <location>
        <begin position="887"/>
        <end position="904"/>
    </location>
</feature>
<feature type="transmembrane region" description="Helical" evidence="17">
    <location>
        <begin position="663"/>
        <end position="683"/>
    </location>
</feature>
<feature type="transmembrane region" description="Helical" evidence="17">
    <location>
        <begin position="916"/>
        <end position="938"/>
    </location>
</feature>
<feature type="transmembrane region" description="Helical" evidence="17">
    <location>
        <begin position="1104"/>
        <end position="1120"/>
    </location>
</feature>